<evidence type="ECO:0000256" key="2">
    <source>
        <dbReference type="ARBA" id="ARBA00004141"/>
    </source>
</evidence>
<reference evidence="14" key="2">
    <citation type="submission" date="2022-10" db="EMBL/GenBank/DDBJ databases">
        <authorList>
            <consortium name="ENA_rothamsted_submissions"/>
            <consortium name="culmorum"/>
            <person name="King R."/>
        </authorList>
    </citation>
    <scope>NUCLEOTIDE SEQUENCE</scope>
</reference>
<dbReference type="GO" id="GO:0140575">
    <property type="term" value="F:transmembrane monodehydroascorbate reductase activity"/>
    <property type="evidence" value="ECO:0007669"/>
    <property type="project" value="InterPro"/>
</dbReference>
<keyword evidence="5 12" id="KW-0812">Transmembrane</keyword>
<dbReference type="InterPro" id="IPR045150">
    <property type="entry name" value="CYB561D1/2"/>
</dbReference>
<protein>
    <recommendedName>
        <fullName evidence="11">ascorbate ferrireductase (transmembrane)</fullName>
        <ecNumber evidence="11">7.2.1.3</ecNumber>
    </recommendedName>
</protein>
<evidence type="ECO:0000256" key="7">
    <source>
        <dbReference type="ARBA" id="ARBA00022982"/>
    </source>
</evidence>
<dbReference type="SMART" id="SM00665">
    <property type="entry name" value="B561"/>
    <property type="match status" value="1"/>
</dbReference>
<comment type="subcellular location">
    <subcellularLocation>
        <location evidence="2">Membrane</location>
        <topology evidence="2">Multi-pass membrane protein</topology>
    </subcellularLocation>
</comment>
<organism evidence="14 15">
    <name type="scientific">Chironomus riparius</name>
    <dbReference type="NCBI Taxonomy" id="315576"/>
    <lineage>
        <taxon>Eukaryota</taxon>
        <taxon>Metazoa</taxon>
        <taxon>Ecdysozoa</taxon>
        <taxon>Arthropoda</taxon>
        <taxon>Hexapoda</taxon>
        <taxon>Insecta</taxon>
        <taxon>Pterygota</taxon>
        <taxon>Neoptera</taxon>
        <taxon>Endopterygota</taxon>
        <taxon>Diptera</taxon>
        <taxon>Nematocera</taxon>
        <taxon>Chironomoidea</taxon>
        <taxon>Chironomidae</taxon>
        <taxon>Chironominae</taxon>
        <taxon>Chironomus</taxon>
    </lineage>
</organism>
<dbReference type="CDD" id="cd08761">
    <property type="entry name" value="Cyt_b561_CYB561D2_like"/>
    <property type="match status" value="1"/>
</dbReference>
<feature type="transmembrane region" description="Helical" evidence="12">
    <location>
        <begin position="12"/>
        <end position="32"/>
    </location>
</feature>
<feature type="transmembrane region" description="Helical" evidence="12">
    <location>
        <begin position="156"/>
        <end position="177"/>
    </location>
</feature>
<feature type="transmembrane region" description="Helical" evidence="12">
    <location>
        <begin position="116"/>
        <end position="144"/>
    </location>
</feature>
<evidence type="ECO:0000259" key="13">
    <source>
        <dbReference type="PROSITE" id="PS50939"/>
    </source>
</evidence>
<dbReference type="OrthoDB" id="432881at2759"/>
<feature type="transmembrane region" description="Helical" evidence="12">
    <location>
        <begin position="189"/>
        <end position="209"/>
    </location>
</feature>
<dbReference type="InterPro" id="IPR006593">
    <property type="entry name" value="Cyt_b561/ferric_Rdtase_TM"/>
</dbReference>
<keyword evidence="7" id="KW-0249">Electron transport</keyword>
<dbReference type="PANTHER" id="PTHR15422:SF43">
    <property type="entry name" value="ASCORBATE FERRIREDUCTASE (TRANSMEMBRANE)"/>
    <property type="match status" value="1"/>
</dbReference>
<dbReference type="GO" id="GO:0046872">
    <property type="term" value="F:metal ion binding"/>
    <property type="evidence" value="ECO:0007669"/>
    <property type="project" value="UniProtKB-KW"/>
</dbReference>
<dbReference type="Proteomes" id="UP001153620">
    <property type="component" value="Chromosome 1"/>
</dbReference>
<keyword evidence="8 12" id="KW-1133">Transmembrane helix</keyword>
<dbReference type="GO" id="GO:0016020">
    <property type="term" value="C:membrane"/>
    <property type="evidence" value="ECO:0007669"/>
    <property type="project" value="UniProtKB-SubCell"/>
</dbReference>
<gene>
    <name evidence="14" type="ORF">CHIRRI_LOCUS1713</name>
</gene>
<keyword evidence="4" id="KW-0349">Heme</keyword>
<accession>A0A9P0IP78</accession>
<dbReference type="EC" id="7.2.1.3" evidence="11"/>
<evidence type="ECO:0000256" key="5">
    <source>
        <dbReference type="ARBA" id="ARBA00022692"/>
    </source>
</evidence>
<keyword evidence="3" id="KW-0813">Transport</keyword>
<dbReference type="AlphaFoldDB" id="A0A9P0IP78"/>
<evidence type="ECO:0000256" key="6">
    <source>
        <dbReference type="ARBA" id="ARBA00022723"/>
    </source>
</evidence>
<keyword evidence="15" id="KW-1185">Reference proteome</keyword>
<evidence type="ECO:0000256" key="11">
    <source>
        <dbReference type="ARBA" id="ARBA00024225"/>
    </source>
</evidence>
<dbReference type="EMBL" id="OU895877">
    <property type="protein sequence ID" value="CAH1710611.1"/>
    <property type="molecule type" value="Genomic_DNA"/>
</dbReference>
<comment type="cofactor">
    <cofactor evidence="1">
        <name>heme b</name>
        <dbReference type="ChEBI" id="CHEBI:60344"/>
    </cofactor>
</comment>
<dbReference type="Gene3D" id="1.20.120.1770">
    <property type="match status" value="1"/>
</dbReference>
<keyword evidence="6" id="KW-0479">Metal-binding</keyword>
<evidence type="ECO:0000313" key="15">
    <source>
        <dbReference type="Proteomes" id="UP001153620"/>
    </source>
</evidence>
<evidence type="ECO:0000256" key="8">
    <source>
        <dbReference type="ARBA" id="ARBA00022989"/>
    </source>
</evidence>
<evidence type="ECO:0000256" key="9">
    <source>
        <dbReference type="ARBA" id="ARBA00023004"/>
    </source>
</evidence>
<feature type="transmembrane region" description="Helical" evidence="12">
    <location>
        <begin position="85"/>
        <end position="104"/>
    </location>
</feature>
<reference evidence="14" key="1">
    <citation type="submission" date="2022-01" db="EMBL/GenBank/DDBJ databases">
        <authorList>
            <person name="King R."/>
        </authorList>
    </citation>
    <scope>NUCLEOTIDE SEQUENCE</scope>
</reference>
<evidence type="ECO:0000256" key="3">
    <source>
        <dbReference type="ARBA" id="ARBA00022448"/>
    </source>
</evidence>
<keyword evidence="9" id="KW-0408">Iron</keyword>
<dbReference type="GO" id="GO:0140571">
    <property type="term" value="F:transmembrane ascorbate ferrireductase activity"/>
    <property type="evidence" value="ECO:0007669"/>
    <property type="project" value="UniProtKB-EC"/>
</dbReference>
<feature type="domain" description="Cytochrome b561" evidence="13">
    <location>
        <begin position="13"/>
        <end position="214"/>
    </location>
</feature>
<evidence type="ECO:0000256" key="1">
    <source>
        <dbReference type="ARBA" id="ARBA00001970"/>
    </source>
</evidence>
<dbReference type="PROSITE" id="PS50939">
    <property type="entry name" value="CYTOCHROME_B561"/>
    <property type="match status" value="1"/>
</dbReference>
<sequence length="230" mass="26185">MKMSSKAEKVEIFVNTLNHSFIAITIFYLTWYCFHVGFTELITFHVWLTTIGYQLLMAEGILAMYKRNTLTLLADSKGKKTLIHWILQTSGGVLAIVGIVVQIISRFRLGKPHFSLIHSIIGLISFIFLILSIISGCSALYSIELKRYLKPIFSKFIHNLLAIIAFVTGIISVIIAYDTKSWAKKHDPGNVRVLMMWLLAFIIIFTLIGPIKTLWNHLKTITNIVKSRNK</sequence>
<evidence type="ECO:0000256" key="10">
    <source>
        <dbReference type="ARBA" id="ARBA00023136"/>
    </source>
</evidence>
<name>A0A9P0IP78_9DIPT</name>
<keyword evidence="10 12" id="KW-0472">Membrane</keyword>
<evidence type="ECO:0000256" key="12">
    <source>
        <dbReference type="SAM" id="Phobius"/>
    </source>
</evidence>
<evidence type="ECO:0000256" key="4">
    <source>
        <dbReference type="ARBA" id="ARBA00022617"/>
    </source>
</evidence>
<proteinExistence type="predicted"/>
<dbReference type="Pfam" id="PF03188">
    <property type="entry name" value="Cytochrom_B561"/>
    <property type="match status" value="1"/>
</dbReference>
<evidence type="ECO:0000313" key="14">
    <source>
        <dbReference type="EMBL" id="CAH1710611.1"/>
    </source>
</evidence>
<dbReference type="PANTHER" id="PTHR15422">
    <property type="entry name" value="OS05G0565100 PROTEIN"/>
    <property type="match status" value="1"/>
</dbReference>
<feature type="transmembrane region" description="Helical" evidence="12">
    <location>
        <begin position="44"/>
        <end position="65"/>
    </location>
</feature>